<keyword evidence="1" id="KW-0732">Signal</keyword>
<evidence type="ECO:0000313" key="2">
    <source>
        <dbReference type="EMBL" id="TBH79524.1"/>
    </source>
</evidence>
<accession>A0A6H3F8U3</accession>
<name>A0A6H3F8U3_9BACT</name>
<feature type="signal peptide" evidence="1">
    <location>
        <begin position="1"/>
        <end position="22"/>
    </location>
</feature>
<reference evidence="2 3" key="1">
    <citation type="submission" date="2018-12" db="EMBL/GenBank/DDBJ databases">
        <title>First genome draft of Desulfovibrio legallis sp. nov.</title>
        <authorList>
            <person name="Ben Dhia O."/>
            <person name="Najjari A."/>
            <person name="Ferjani R."/>
            <person name="Fhoula I."/>
            <person name="Fardeau M.-L."/>
            <person name="Boudabbous A."/>
            <person name="Ouzari H.I."/>
        </authorList>
    </citation>
    <scope>NUCLEOTIDE SEQUENCE [LARGE SCALE GENOMIC DNA]</scope>
    <source>
        <strain evidence="2 3">H1T</strain>
    </source>
</reference>
<evidence type="ECO:0000313" key="3">
    <source>
        <dbReference type="Proteomes" id="UP000292919"/>
    </source>
</evidence>
<feature type="chain" id="PRO_5026256156" evidence="1">
    <location>
        <begin position="23"/>
        <end position="176"/>
    </location>
</feature>
<organism evidence="2 3">
    <name type="scientific">Desulfovibrio legallii</name>
    <dbReference type="NCBI Taxonomy" id="571438"/>
    <lineage>
        <taxon>Bacteria</taxon>
        <taxon>Pseudomonadati</taxon>
        <taxon>Thermodesulfobacteriota</taxon>
        <taxon>Desulfovibrionia</taxon>
        <taxon>Desulfovibrionales</taxon>
        <taxon>Desulfovibrionaceae</taxon>
        <taxon>Desulfovibrio</taxon>
    </lineage>
</organism>
<gene>
    <name evidence="2" type="ORF">EB812_08000</name>
</gene>
<dbReference type="Proteomes" id="UP000292919">
    <property type="component" value="Unassembled WGS sequence"/>
</dbReference>
<dbReference type="AlphaFoldDB" id="A0A6H3F8U3"/>
<dbReference type="EMBL" id="SIXC01000008">
    <property type="protein sequence ID" value="TBH79524.1"/>
    <property type="molecule type" value="Genomic_DNA"/>
</dbReference>
<protein>
    <submittedName>
        <fullName evidence="2">Uncharacterized protein</fullName>
    </submittedName>
</protein>
<proteinExistence type="predicted"/>
<comment type="caution">
    <text evidence="2">The sequence shown here is derived from an EMBL/GenBank/DDBJ whole genome shotgun (WGS) entry which is preliminary data.</text>
</comment>
<sequence>MASAALLAAGMAVSMIGGLAQAGSASQAADAQASAYKAQGSAALAQAQNKAAQERDKYRRLASQQRAAYGSSGVDVNSGSPLDVLAATDAEGEVSAMQLLYSGELENWSARQRAAAVKNQAQGSATGSILGGMGGALGMGIANAGVFKGLLGSGANTGLASAGKNLFNTSIAGALK</sequence>
<keyword evidence="3" id="KW-1185">Reference proteome</keyword>
<evidence type="ECO:0000256" key="1">
    <source>
        <dbReference type="SAM" id="SignalP"/>
    </source>
</evidence>
<dbReference type="RefSeq" id="WP_130958022.1">
    <property type="nucleotide sequence ID" value="NZ_DBFBQU010000199.1"/>
</dbReference>